<dbReference type="RefSeq" id="WP_106535777.1">
    <property type="nucleotide sequence ID" value="NZ_ML142898.1"/>
</dbReference>
<proteinExistence type="predicted"/>
<evidence type="ECO:0000259" key="1">
    <source>
        <dbReference type="Pfam" id="PF13788"/>
    </source>
</evidence>
<comment type="caution">
    <text evidence="2">The sequence shown here is derived from an EMBL/GenBank/DDBJ whole genome shotgun (WGS) entry which is preliminary data.</text>
</comment>
<accession>A0A2P8EBB5</accession>
<feature type="domain" description="DUF4180" evidence="1">
    <location>
        <begin position="26"/>
        <end position="135"/>
    </location>
</feature>
<dbReference type="Pfam" id="PF13788">
    <property type="entry name" value="DUF4180"/>
    <property type="match status" value="1"/>
</dbReference>
<protein>
    <submittedName>
        <fullName evidence="2">Uncharacterized protein DUF4180</fullName>
    </submittedName>
</protein>
<reference evidence="2 3" key="1">
    <citation type="submission" date="2018-03" db="EMBL/GenBank/DDBJ databases">
        <title>Genomic Encyclopedia of Archaeal and Bacterial Type Strains, Phase II (KMG-II): from individual species to whole genera.</title>
        <authorList>
            <person name="Goeker M."/>
        </authorList>
    </citation>
    <scope>NUCLEOTIDE SEQUENCE [LARGE SCALE GENOMIC DNA]</scope>
    <source>
        <strain evidence="2 3">DSM 45211</strain>
    </source>
</reference>
<sequence length="137" mass="14786">MSHEVPAGTRDLTGDTGADIPTVRAGVRALLCAHDGSSLSSAQDALDLIGQAWSHEAELVILPAQRLDPDFFALSTGIAGEFMSKFVNYGVRLTVVGDISARLESSDALRDFVHESNRGRQVWFVDDLDELDSRLTG</sequence>
<dbReference type="AlphaFoldDB" id="A0A2P8EBB5"/>
<keyword evidence="3" id="KW-1185">Reference proteome</keyword>
<organism evidence="2 3">
    <name type="scientific">Haloactinopolyspora alba</name>
    <dbReference type="NCBI Taxonomy" id="648780"/>
    <lineage>
        <taxon>Bacteria</taxon>
        <taxon>Bacillati</taxon>
        <taxon>Actinomycetota</taxon>
        <taxon>Actinomycetes</taxon>
        <taxon>Jiangellales</taxon>
        <taxon>Jiangellaceae</taxon>
        <taxon>Haloactinopolyspora</taxon>
    </lineage>
</organism>
<evidence type="ECO:0000313" key="2">
    <source>
        <dbReference type="EMBL" id="PSL06761.1"/>
    </source>
</evidence>
<dbReference type="Proteomes" id="UP000243528">
    <property type="component" value="Unassembled WGS sequence"/>
</dbReference>
<dbReference type="OrthoDB" id="8595425at2"/>
<dbReference type="EMBL" id="PYGE01000002">
    <property type="protein sequence ID" value="PSL06761.1"/>
    <property type="molecule type" value="Genomic_DNA"/>
</dbReference>
<gene>
    <name evidence="2" type="ORF">CLV30_102149</name>
</gene>
<dbReference type="InterPro" id="IPR025438">
    <property type="entry name" value="DUF4180"/>
</dbReference>
<name>A0A2P8EBB5_9ACTN</name>
<evidence type="ECO:0000313" key="3">
    <source>
        <dbReference type="Proteomes" id="UP000243528"/>
    </source>
</evidence>